<proteinExistence type="predicted"/>
<dbReference type="GO" id="GO:0032543">
    <property type="term" value="P:mitochondrial translation"/>
    <property type="evidence" value="ECO:0007669"/>
    <property type="project" value="InterPro"/>
</dbReference>
<dbReference type="AlphaFoldDB" id="A0A1B6JXR9"/>
<organism evidence="1">
    <name type="scientific">Homalodisca liturata</name>
    <dbReference type="NCBI Taxonomy" id="320908"/>
    <lineage>
        <taxon>Eukaryota</taxon>
        <taxon>Metazoa</taxon>
        <taxon>Ecdysozoa</taxon>
        <taxon>Arthropoda</taxon>
        <taxon>Hexapoda</taxon>
        <taxon>Insecta</taxon>
        <taxon>Pterygota</taxon>
        <taxon>Neoptera</taxon>
        <taxon>Paraneoptera</taxon>
        <taxon>Hemiptera</taxon>
        <taxon>Auchenorrhyncha</taxon>
        <taxon>Membracoidea</taxon>
        <taxon>Cicadellidae</taxon>
        <taxon>Cicadellinae</taxon>
        <taxon>Proconiini</taxon>
        <taxon>Homalodisca</taxon>
    </lineage>
</organism>
<dbReference type="SUPFAM" id="SSF47072">
    <property type="entry name" value="Cysteine alpha-hairpin motif"/>
    <property type="match status" value="1"/>
</dbReference>
<accession>A0A1B6JXR9</accession>
<sequence length="131" mass="15110">MRLTCFLNKRGWLPENKVEFQELLPLKLKNSVSGKGERSAENPCVQEMMVLFACLKKSEFHQSPCSKEIDTLNKCYKTHQVTVQKEKELMKMGILTPGAKDLNHRQIGMASRKQSRISRVITSQVKELCIW</sequence>
<dbReference type="PANTHER" id="PTHR31278:SF2">
    <property type="entry name" value="SMALL RIBOSOMAL SUBUNIT PROTEIN MS37"/>
    <property type="match status" value="1"/>
</dbReference>
<dbReference type="Gene3D" id="1.10.287.1130">
    <property type="entry name" value="CytochromE C oxidase copper chaperone"/>
    <property type="match status" value="1"/>
</dbReference>
<dbReference type="InterPro" id="IPR009069">
    <property type="entry name" value="Cys_alpha_HP_mot_SF"/>
</dbReference>
<dbReference type="PANTHER" id="PTHR31278">
    <property type="entry name" value="CHCHD1"/>
    <property type="match status" value="1"/>
</dbReference>
<dbReference type="GO" id="GO:0005761">
    <property type="term" value="C:mitochondrial ribosome"/>
    <property type="evidence" value="ECO:0007669"/>
    <property type="project" value="InterPro"/>
</dbReference>
<protein>
    <submittedName>
        <fullName evidence="1">Uncharacterized protein</fullName>
    </submittedName>
</protein>
<dbReference type="GO" id="GO:0003723">
    <property type="term" value="F:RNA binding"/>
    <property type="evidence" value="ECO:0007669"/>
    <property type="project" value="TreeGrafter"/>
</dbReference>
<gene>
    <name evidence="1" type="ORF">g.10313</name>
</gene>
<dbReference type="EMBL" id="GECU01003727">
    <property type="protein sequence ID" value="JAT03980.1"/>
    <property type="molecule type" value="Transcribed_RNA"/>
</dbReference>
<name>A0A1B6JXR9_9HEMI</name>
<dbReference type="InterPro" id="IPR033620">
    <property type="entry name" value="Ribosomal_mS37_met"/>
</dbReference>
<dbReference type="GO" id="GO:0005654">
    <property type="term" value="C:nucleoplasm"/>
    <property type="evidence" value="ECO:0007669"/>
    <property type="project" value="TreeGrafter"/>
</dbReference>
<evidence type="ECO:0000313" key="1">
    <source>
        <dbReference type="EMBL" id="JAT03980.1"/>
    </source>
</evidence>
<reference evidence="1" key="1">
    <citation type="submission" date="2015-11" db="EMBL/GenBank/DDBJ databases">
        <title>De novo transcriptome assembly of four potential Pierce s Disease insect vectors from Arizona vineyards.</title>
        <authorList>
            <person name="Tassone E.E."/>
        </authorList>
    </citation>
    <scope>NUCLEOTIDE SEQUENCE</scope>
</reference>